<dbReference type="AlphaFoldDB" id="A0A0E3UU85"/>
<evidence type="ECO:0000313" key="1">
    <source>
        <dbReference type="EMBL" id="AKC95063.1"/>
    </source>
</evidence>
<name>A0A0E3UU85_9FUSO</name>
<dbReference type="InterPro" id="IPR021701">
    <property type="entry name" value="DUF3284"/>
</dbReference>
<dbReference type="Proteomes" id="UP000033103">
    <property type="component" value="Chromosome"/>
</dbReference>
<dbReference type="STRING" id="187101.VC03_00445"/>
<gene>
    <name evidence="1" type="ORF">VC03_00445</name>
</gene>
<protein>
    <recommendedName>
        <fullName evidence="3">DUF3284 domain-containing protein</fullName>
    </recommendedName>
</protein>
<dbReference type="RefSeq" id="WP_046328169.1">
    <property type="nucleotide sequence ID" value="NZ_CP011280.1"/>
</dbReference>
<proteinExistence type="predicted"/>
<dbReference type="Pfam" id="PF11687">
    <property type="entry name" value="DUF3284"/>
    <property type="match status" value="1"/>
</dbReference>
<organism evidence="1 2">
    <name type="scientific">Sneathia vaginalis</name>
    <dbReference type="NCBI Taxonomy" id="187101"/>
    <lineage>
        <taxon>Bacteria</taxon>
        <taxon>Fusobacteriati</taxon>
        <taxon>Fusobacteriota</taxon>
        <taxon>Fusobacteriia</taxon>
        <taxon>Fusobacteriales</taxon>
        <taxon>Leptotrichiaceae</taxon>
        <taxon>Sneathia</taxon>
    </lineage>
</organism>
<dbReference type="KEGG" id="sns:VC03_00445"/>
<keyword evidence="2" id="KW-1185">Reference proteome</keyword>
<reference evidence="1 2" key="1">
    <citation type="journal article" date="2012" name="BMC Genomics">
        <title>Genomic sequence analysis and characterization of Sneathia amnii sp. nov.</title>
        <authorList>
            <consortium name="Vaginal Microbiome Consortium (additional members)"/>
            <person name="Harwich M.D.Jr."/>
            <person name="Serrano M.G."/>
            <person name="Fettweis J.M."/>
            <person name="Alves J.M."/>
            <person name="Reimers M.A."/>
            <person name="Buck G.A."/>
            <person name="Jefferson K.K."/>
        </authorList>
    </citation>
    <scope>NUCLEOTIDE SEQUENCE [LARGE SCALE GENOMIC DNA]</scope>
    <source>
        <strain evidence="1 2">SN35</strain>
    </source>
</reference>
<accession>A0A0E3UU85</accession>
<dbReference type="PATRIC" id="fig|1069640.6.peg.82"/>
<sequence>MKLKYTMNCKKEVFFNFLYENLQKEFHGEKTIKKDIVSKMGKKVPCTLTIDYLKENVGYKLSIKSSLGINTIEYIIIPCDNESICIEYIEEYFTNSFLKKQNNILLEVLFGFFLKRKKIKTFRSIENYLIGKK</sequence>
<dbReference type="EMBL" id="CP011280">
    <property type="protein sequence ID" value="AKC95063.1"/>
    <property type="molecule type" value="Genomic_DNA"/>
</dbReference>
<dbReference type="HOGENOM" id="CLU_1905377_0_0_0"/>
<evidence type="ECO:0000313" key="2">
    <source>
        <dbReference type="Proteomes" id="UP000033103"/>
    </source>
</evidence>
<evidence type="ECO:0008006" key="3">
    <source>
        <dbReference type="Google" id="ProtNLM"/>
    </source>
</evidence>